<dbReference type="AlphaFoldDB" id="A0A1H4GV87"/>
<accession>A0A1H4GV87</accession>
<evidence type="ECO:0000313" key="1">
    <source>
        <dbReference type="EMBL" id="SEB13241.1"/>
    </source>
</evidence>
<sequence length="39" mass="4772">MNLERNTIFHYPDFAMKNHLFIYKKADFNSYHNIPLTLI</sequence>
<proteinExistence type="predicted"/>
<dbReference type="Proteomes" id="UP000198850">
    <property type="component" value="Unassembled WGS sequence"/>
</dbReference>
<protein>
    <submittedName>
        <fullName evidence="1">Uncharacterized protein</fullName>
    </submittedName>
</protein>
<dbReference type="EMBL" id="FNRA01000011">
    <property type="protein sequence ID" value="SEB13241.1"/>
    <property type="molecule type" value="Genomic_DNA"/>
</dbReference>
<evidence type="ECO:0000313" key="2">
    <source>
        <dbReference type="Proteomes" id="UP000198850"/>
    </source>
</evidence>
<organism evidence="1 2">
    <name type="scientific">Pedobacter hartonius</name>
    <dbReference type="NCBI Taxonomy" id="425514"/>
    <lineage>
        <taxon>Bacteria</taxon>
        <taxon>Pseudomonadati</taxon>
        <taxon>Bacteroidota</taxon>
        <taxon>Sphingobacteriia</taxon>
        <taxon>Sphingobacteriales</taxon>
        <taxon>Sphingobacteriaceae</taxon>
        <taxon>Pedobacter</taxon>
    </lineage>
</organism>
<name>A0A1H4GV87_9SPHI</name>
<reference evidence="1 2" key="1">
    <citation type="submission" date="2016-10" db="EMBL/GenBank/DDBJ databases">
        <authorList>
            <person name="de Groot N.N."/>
        </authorList>
    </citation>
    <scope>NUCLEOTIDE SEQUENCE [LARGE SCALE GENOMIC DNA]</scope>
    <source>
        <strain evidence="1 2">DSM 19033</strain>
    </source>
</reference>
<keyword evidence="2" id="KW-1185">Reference proteome</keyword>
<gene>
    <name evidence="1" type="ORF">SAMN05443550_111151</name>
</gene>